<comment type="caution">
    <text evidence="1">The sequence shown here is derived from an EMBL/GenBank/DDBJ whole genome shotgun (WGS) entry which is preliminary data.</text>
</comment>
<protein>
    <submittedName>
        <fullName evidence="1">Uncharacterized protein</fullName>
    </submittedName>
</protein>
<sequence length="125" mass="14494">MKILNKCLVCLSVVLVLISCDIPPHNIDEIEFYFLNKTSSDIQYKTSYDGIESRYIHLEKNDNAYVGGGGILDIDSLVFIKVNTLDTIKYIKGEVGLTNDVFNRSNWKRREHNNFYYTITDEDFK</sequence>
<reference evidence="1 2" key="1">
    <citation type="submission" date="2020-04" db="EMBL/GenBank/DDBJ databases">
        <title>Flammeovirgaceae bacterium KN852 isolated from deep sea.</title>
        <authorList>
            <person name="Zhang D.-C."/>
        </authorList>
    </citation>
    <scope>NUCLEOTIDE SEQUENCE [LARGE SCALE GENOMIC DNA]</scope>
    <source>
        <strain evidence="1 2">KN852</strain>
    </source>
</reference>
<dbReference type="RefSeq" id="WP_169685121.1">
    <property type="nucleotide sequence ID" value="NZ_JABBNU010000015.1"/>
</dbReference>
<dbReference type="AlphaFoldDB" id="A0A848J691"/>
<evidence type="ECO:0000313" key="2">
    <source>
        <dbReference type="Proteomes" id="UP000559010"/>
    </source>
</evidence>
<dbReference type="Proteomes" id="UP000559010">
    <property type="component" value="Unassembled WGS sequence"/>
</dbReference>
<dbReference type="EMBL" id="JABBNU010000015">
    <property type="protein sequence ID" value="NMM50758.1"/>
    <property type="molecule type" value="Genomic_DNA"/>
</dbReference>
<proteinExistence type="predicted"/>
<accession>A0A848J691</accession>
<keyword evidence="2" id="KW-1185">Reference proteome</keyword>
<name>A0A848J691_9BACT</name>
<evidence type="ECO:0000313" key="1">
    <source>
        <dbReference type="EMBL" id="NMM50758.1"/>
    </source>
</evidence>
<dbReference type="PROSITE" id="PS51257">
    <property type="entry name" value="PROKAR_LIPOPROTEIN"/>
    <property type="match status" value="1"/>
</dbReference>
<organism evidence="1 2">
    <name type="scientific">Marinigracilibium pacificum</name>
    <dbReference type="NCBI Taxonomy" id="2729599"/>
    <lineage>
        <taxon>Bacteria</taxon>
        <taxon>Pseudomonadati</taxon>
        <taxon>Bacteroidota</taxon>
        <taxon>Cytophagia</taxon>
        <taxon>Cytophagales</taxon>
        <taxon>Flammeovirgaceae</taxon>
        <taxon>Marinigracilibium</taxon>
    </lineage>
</organism>
<gene>
    <name evidence="1" type="ORF">HH304_20280</name>
</gene>